<reference evidence="2 3" key="1">
    <citation type="submission" date="2017-03" db="EMBL/GenBank/DDBJ databases">
        <title>Genomes of endolithic fungi from Antarctica.</title>
        <authorList>
            <person name="Coleine C."/>
            <person name="Masonjones S."/>
            <person name="Stajich J.E."/>
        </authorList>
    </citation>
    <scope>NUCLEOTIDE SEQUENCE [LARGE SCALE GENOMIC DNA]</scope>
    <source>
        <strain evidence="2 3">CCFEE 5311</strain>
    </source>
</reference>
<evidence type="ECO:0000313" key="2">
    <source>
        <dbReference type="EMBL" id="TKA44833.1"/>
    </source>
</evidence>
<accession>A0A4U0V8B6</accession>
<gene>
    <name evidence="2" type="ORF">B0A54_03123</name>
</gene>
<evidence type="ECO:0000256" key="1">
    <source>
        <dbReference type="SAM" id="MobiDB-lite"/>
    </source>
</evidence>
<dbReference type="AlphaFoldDB" id="A0A4U0V8B6"/>
<sequence length="142" mass="16212">MRTRCRHHLAHAHALLERTQQTSLYRLRTPQTPPKWSCTHRRCYATEAQLQPQSLSAPAQDGSHTLAVPSEARYNEIGVQYVSRHMHEQLFPPRKDGRQPPKPDQELIELSKKHLAQHDLLGKTSDTGLLSLSTCHLSKARL</sequence>
<dbReference type="EMBL" id="NAJP01000013">
    <property type="protein sequence ID" value="TKA44833.1"/>
    <property type="molecule type" value="Genomic_DNA"/>
</dbReference>
<name>A0A4U0V8B6_9PEZI</name>
<evidence type="ECO:0000313" key="3">
    <source>
        <dbReference type="Proteomes" id="UP000310066"/>
    </source>
</evidence>
<comment type="caution">
    <text evidence="2">The sequence shown here is derived from an EMBL/GenBank/DDBJ whole genome shotgun (WGS) entry which is preliminary data.</text>
</comment>
<dbReference type="Proteomes" id="UP000310066">
    <property type="component" value="Unassembled WGS sequence"/>
</dbReference>
<feature type="region of interest" description="Disordered" evidence="1">
    <location>
        <begin position="86"/>
        <end position="106"/>
    </location>
</feature>
<proteinExistence type="predicted"/>
<organism evidence="2 3">
    <name type="scientific">Friedmanniomyces endolithicus</name>
    <dbReference type="NCBI Taxonomy" id="329885"/>
    <lineage>
        <taxon>Eukaryota</taxon>
        <taxon>Fungi</taxon>
        <taxon>Dikarya</taxon>
        <taxon>Ascomycota</taxon>
        <taxon>Pezizomycotina</taxon>
        <taxon>Dothideomycetes</taxon>
        <taxon>Dothideomycetidae</taxon>
        <taxon>Mycosphaerellales</taxon>
        <taxon>Teratosphaeriaceae</taxon>
        <taxon>Friedmanniomyces</taxon>
    </lineage>
</organism>
<protein>
    <submittedName>
        <fullName evidence="2">Uncharacterized protein</fullName>
    </submittedName>
</protein>
<dbReference type="STRING" id="329885.A0A4U0V8B6"/>